<organism evidence="1 2">
    <name type="scientific">Panagrolaimus davidi</name>
    <dbReference type="NCBI Taxonomy" id="227884"/>
    <lineage>
        <taxon>Eukaryota</taxon>
        <taxon>Metazoa</taxon>
        <taxon>Ecdysozoa</taxon>
        <taxon>Nematoda</taxon>
        <taxon>Chromadorea</taxon>
        <taxon>Rhabditida</taxon>
        <taxon>Tylenchina</taxon>
        <taxon>Panagrolaimomorpha</taxon>
        <taxon>Panagrolaimoidea</taxon>
        <taxon>Panagrolaimidae</taxon>
        <taxon>Panagrolaimus</taxon>
    </lineage>
</organism>
<keyword evidence="1" id="KW-1185">Reference proteome</keyword>
<dbReference type="WBParaSite" id="PDA_v2.g25765.t1">
    <property type="protein sequence ID" value="PDA_v2.g25765.t1"/>
    <property type="gene ID" value="PDA_v2.g25765"/>
</dbReference>
<evidence type="ECO:0000313" key="2">
    <source>
        <dbReference type="WBParaSite" id="PDA_v2.g25765.t1"/>
    </source>
</evidence>
<dbReference type="AlphaFoldDB" id="A0A914Q3A8"/>
<reference evidence="2" key="1">
    <citation type="submission" date="2022-11" db="UniProtKB">
        <authorList>
            <consortium name="WormBaseParasite"/>
        </authorList>
    </citation>
    <scope>IDENTIFICATION</scope>
</reference>
<accession>A0A914Q3A8</accession>
<evidence type="ECO:0000313" key="1">
    <source>
        <dbReference type="Proteomes" id="UP000887578"/>
    </source>
</evidence>
<dbReference type="Proteomes" id="UP000887578">
    <property type="component" value="Unplaced"/>
</dbReference>
<sequence length="93" mass="10703">MTVKFLDLSTNASLNVSVKRFLKSDIPDPIITHVNQTFNFTTVNYPDNIRVSLIHEEHEIGHRGYLIEFEMIPSKAATLDIFALLLVFIYFSM</sequence>
<name>A0A914Q3A8_9BILA</name>
<proteinExistence type="predicted"/>
<protein>
    <submittedName>
        <fullName evidence="2">Uncharacterized protein</fullName>
    </submittedName>
</protein>